<gene>
    <name evidence="1" type="ORF">EV665_11456</name>
</gene>
<dbReference type="NCBIfam" id="TIGR02522">
    <property type="entry name" value="pilus_cpaD"/>
    <property type="match status" value="1"/>
</dbReference>
<keyword evidence="2" id="KW-1185">Reference proteome</keyword>
<proteinExistence type="predicted"/>
<evidence type="ECO:0000313" key="1">
    <source>
        <dbReference type="EMBL" id="TCN41289.1"/>
    </source>
</evidence>
<protein>
    <submittedName>
        <fullName evidence="1">Pilus assembly protein CpaD</fullName>
    </submittedName>
</protein>
<dbReference type="Pfam" id="PF09476">
    <property type="entry name" value="Pilus_CpaD"/>
    <property type="match status" value="1"/>
</dbReference>
<dbReference type="Proteomes" id="UP000295351">
    <property type="component" value="Unassembled WGS sequence"/>
</dbReference>
<dbReference type="EMBL" id="SLVX01000014">
    <property type="protein sequence ID" value="TCN41289.1"/>
    <property type="molecule type" value="Genomic_DNA"/>
</dbReference>
<comment type="caution">
    <text evidence="1">The sequence shown here is derived from an EMBL/GenBank/DDBJ whole genome shotgun (WGS) entry which is preliminary data.</text>
</comment>
<dbReference type="InterPro" id="IPR019027">
    <property type="entry name" value="Pilus_biogenesis_CpaD-related"/>
</dbReference>
<organism evidence="1 2">
    <name type="scientific">Shinella granuli</name>
    <dbReference type="NCBI Taxonomy" id="323621"/>
    <lineage>
        <taxon>Bacteria</taxon>
        <taxon>Pseudomonadati</taxon>
        <taxon>Pseudomonadota</taxon>
        <taxon>Alphaproteobacteria</taxon>
        <taxon>Hyphomicrobiales</taxon>
        <taxon>Rhizobiaceae</taxon>
        <taxon>Shinella</taxon>
    </lineage>
</organism>
<accession>A0A4R2CPZ2</accession>
<name>A0A4R2CPZ2_SHIGR</name>
<reference evidence="1 2" key="1">
    <citation type="submission" date="2019-03" db="EMBL/GenBank/DDBJ databases">
        <title>Genomic Encyclopedia of Type Strains, Phase IV (KMG-IV): sequencing the most valuable type-strain genomes for metagenomic binning, comparative biology and taxonomic classification.</title>
        <authorList>
            <person name="Goeker M."/>
        </authorList>
    </citation>
    <scope>NUCLEOTIDE SEQUENCE [LARGE SCALE GENOMIC DNA]</scope>
    <source>
        <strain evidence="1 2">DSM 18401</strain>
    </source>
</reference>
<dbReference type="InterPro" id="IPR013361">
    <property type="entry name" value="Pilus_CpaD"/>
</dbReference>
<dbReference type="AlphaFoldDB" id="A0A4R2CPZ2"/>
<dbReference type="RefSeq" id="WP_380687122.1">
    <property type="nucleotide sequence ID" value="NZ_BAABEI010000012.1"/>
</dbReference>
<evidence type="ECO:0000313" key="2">
    <source>
        <dbReference type="Proteomes" id="UP000295351"/>
    </source>
</evidence>
<sequence>MRDTTSKTWLPARNRTMHQTLPMRAVLAATLVLSATLLAGCGARPDRSATASIPDDYRTRHPIVLSETAQTMDIPVAIGDRALTMAMRDNIRGFAADHAAKSRSAVQIMLPRGSANAATANNLRKDIRTTLTVAGVKRDQLIETSYDASGYGANAPIRLAFFAITAQTGPCGQWPEDLVVNTMENRNYHNFGCASQANLAAQIANPMDLVQPRGMTEIDAARRSNVIDDYRDIGQPPL</sequence>